<reference evidence="1 2" key="1">
    <citation type="journal article" date="2012" name="J. Bacteriol.">
        <title>Genome sequence of the cycloprodigiosin-producing bacterial strain Pseudoalteromonas rubra ATCC 29570(T).</title>
        <authorList>
            <person name="Xie B.B."/>
            <person name="Shu Y.L."/>
            <person name="Qin Q.L."/>
            <person name="Rong J.C."/>
            <person name="Zhang X.Y."/>
            <person name="Chen X.L."/>
            <person name="Zhou B.C."/>
            <person name="Zhang Y.Z."/>
        </authorList>
    </citation>
    <scope>NUCLEOTIDE SEQUENCE [LARGE SCALE GENOMIC DNA]</scope>
    <source>
        <strain evidence="1 2">DSM 6842</strain>
    </source>
</reference>
<dbReference type="EMBL" id="AHCD03000044">
    <property type="protein sequence ID" value="KAF7781056.1"/>
    <property type="molecule type" value="Genomic_DNA"/>
</dbReference>
<sequence>MSNGNMAIPDFWSAFAIDISMKYITNCYHYTIFLVHSLL</sequence>
<dbReference type="AlphaFoldDB" id="A0A8T0BYY5"/>
<evidence type="ECO:0000313" key="1">
    <source>
        <dbReference type="EMBL" id="KAF7781056.1"/>
    </source>
</evidence>
<protein>
    <submittedName>
        <fullName evidence="1">Uncharacterized protein</fullName>
    </submittedName>
</protein>
<organism evidence="1 2">
    <name type="scientific">Pseudoalteromonas rubra</name>
    <dbReference type="NCBI Taxonomy" id="43658"/>
    <lineage>
        <taxon>Bacteria</taxon>
        <taxon>Pseudomonadati</taxon>
        <taxon>Pseudomonadota</taxon>
        <taxon>Gammaproteobacteria</taxon>
        <taxon>Alteromonadales</taxon>
        <taxon>Pseudoalteromonadaceae</taxon>
        <taxon>Pseudoalteromonas</taxon>
    </lineage>
</organism>
<name>A0A8T0BYY5_9GAMM</name>
<gene>
    <name evidence="1" type="ORF">PRUB_b0156</name>
</gene>
<comment type="caution">
    <text evidence="1">The sequence shown here is derived from an EMBL/GenBank/DDBJ whole genome shotgun (WGS) entry which is preliminary data.</text>
</comment>
<proteinExistence type="predicted"/>
<accession>A0A8T0BYY5</accession>
<dbReference type="Proteomes" id="UP000016480">
    <property type="component" value="Unassembled WGS sequence"/>
</dbReference>
<evidence type="ECO:0000313" key="2">
    <source>
        <dbReference type="Proteomes" id="UP000016480"/>
    </source>
</evidence>